<accession>A0AAN8UIR8</accession>
<dbReference type="GO" id="GO:0000502">
    <property type="term" value="C:proteasome complex"/>
    <property type="evidence" value="ECO:0007669"/>
    <property type="project" value="UniProtKB-KW"/>
</dbReference>
<gene>
    <name evidence="3" type="ORF">RJ641_023075</name>
</gene>
<comment type="similarity">
    <text evidence="2">Belongs to the POMP/UMP1 family.</text>
</comment>
<dbReference type="Pfam" id="PF05348">
    <property type="entry name" value="UMP1"/>
    <property type="match status" value="1"/>
</dbReference>
<dbReference type="GO" id="GO:0005737">
    <property type="term" value="C:cytoplasm"/>
    <property type="evidence" value="ECO:0007669"/>
    <property type="project" value="TreeGrafter"/>
</dbReference>
<comment type="caution">
    <text evidence="3">The sequence shown here is derived from an EMBL/GenBank/DDBJ whole genome shotgun (WGS) entry which is preliminary data.</text>
</comment>
<dbReference type="EMBL" id="JBAMMX010000027">
    <property type="protein sequence ID" value="KAK6913474.1"/>
    <property type="molecule type" value="Genomic_DNA"/>
</dbReference>
<keyword evidence="3" id="KW-0647">Proteasome</keyword>
<dbReference type="GO" id="GO:0043248">
    <property type="term" value="P:proteasome assembly"/>
    <property type="evidence" value="ECO:0007669"/>
    <property type="project" value="InterPro"/>
</dbReference>
<name>A0AAN8UIR8_9MAGN</name>
<keyword evidence="1" id="KW-0143">Chaperone</keyword>
<proteinExistence type="inferred from homology"/>
<dbReference type="GO" id="GO:0005634">
    <property type="term" value="C:nucleus"/>
    <property type="evidence" value="ECO:0007669"/>
    <property type="project" value="TreeGrafter"/>
</dbReference>
<dbReference type="Proteomes" id="UP001370490">
    <property type="component" value="Unassembled WGS sequence"/>
</dbReference>
<dbReference type="PANTHER" id="PTHR12828:SF3">
    <property type="entry name" value="PROTEASOME MATURATION PROTEIN"/>
    <property type="match status" value="1"/>
</dbReference>
<dbReference type="PANTHER" id="PTHR12828">
    <property type="entry name" value="PROTEASOME MATURATION PROTEIN UMP1"/>
    <property type="match status" value="1"/>
</dbReference>
<evidence type="ECO:0000313" key="3">
    <source>
        <dbReference type="EMBL" id="KAK6913474.1"/>
    </source>
</evidence>
<sequence>MQLRPLGAIPSSMLGLDVLTGSLESFGPEDYLNDPRDSETFCVADMHHGMEARLGLSKGPELGD</sequence>
<keyword evidence="4" id="KW-1185">Reference proteome</keyword>
<dbReference type="InterPro" id="IPR008012">
    <property type="entry name" value="Ump1"/>
</dbReference>
<dbReference type="AlphaFoldDB" id="A0AAN8UIR8"/>
<organism evidence="3 4">
    <name type="scientific">Dillenia turbinata</name>
    <dbReference type="NCBI Taxonomy" id="194707"/>
    <lineage>
        <taxon>Eukaryota</taxon>
        <taxon>Viridiplantae</taxon>
        <taxon>Streptophyta</taxon>
        <taxon>Embryophyta</taxon>
        <taxon>Tracheophyta</taxon>
        <taxon>Spermatophyta</taxon>
        <taxon>Magnoliopsida</taxon>
        <taxon>eudicotyledons</taxon>
        <taxon>Gunneridae</taxon>
        <taxon>Pentapetalae</taxon>
        <taxon>Dilleniales</taxon>
        <taxon>Dilleniaceae</taxon>
        <taxon>Dillenia</taxon>
    </lineage>
</organism>
<reference evidence="3 4" key="1">
    <citation type="submission" date="2023-12" db="EMBL/GenBank/DDBJ databases">
        <title>A high-quality genome assembly for Dillenia turbinata (Dilleniales).</title>
        <authorList>
            <person name="Chanderbali A."/>
        </authorList>
    </citation>
    <scope>NUCLEOTIDE SEQUENCE [LARGE SCALE GENOMIC DNA]</scope>
    <source>
        <strain evidence="3">LSX21</strain>
        <tissue evidence="3">Leaf</tissue>
    </source>
</reference>
<evidence type="ECO:0000256" key="2">
    <source>
        <dbReference type="ARBA" id="ARBA00043974"/>
    </source>
</evidence>
<protein>
    <submittedName>
        <fullName evidence="3">Proteasome maturation factor Ump1</fullName>
    </submittedName>
</protein>
<evidence type="ECO:0000256" key="1">
    <source>
        <dbReference type="ARBA" id="ARBA00023186"/>
    </source>
</evidence>
<evidence type="ECO:0000313" key="4">
    <source>
        <dbReference type="Proteomes" id="UP001370490"/>
    </source>
</evidence>